<dbReference type="EMBL" id="PJQY01001799">
    <property type="protein sequence ID" value="PQP99559.1"/>
    <property type="molecule type" value="Genomic_DNA"/>
</dbReference>
<evidence type="ECO:0000313" key="2">
    <source>
        <dbReference type="Proteomes" id="UP000250321"/>
    </source>
</evidence>
<comment type="caution">
    <text evidence="1">The sequence shown here is derived from an EMBL/GenBank/DDBJ whole genome shotgun (WGS) entry which is preliminary data.</text>
</comment>
<protein>
    <submittedName>
        <fullName evidence="1">Uncharacterized protein</fullName>
    </submittedName>
</protein>
<dbReference type="AlphaFoldDB" id="A0A314Y2G9"/>
<gene>
    <name evidence="1" type="ORF">Pyn_12546</name>
</gene>
<name>A0A314Y2G9_PRUYE</name>
<dbReference type="Proteomes" id="UP000250321">
    <property type="component" value="Unassembled WGS sequence"/>
</dbReference>
<evidence type="ECO:0000313" key="1">
    <source>
        <dbReference type="EMBL" id="PQP99559.1"/>
    </source>
</evidence>
<accession>A0A314Y2G9</accession>
<organism evidence="1 2">
    <name type="scientific">Prunus yedoensis var. nudiflora</name>
    <dbReference type="NCBI Taxonomy" id="2094558"/>
    <lineage>
        <taxon>Eukaryota</taxon>
        <taxon>Viridiplantae</taxon>
        <taxon>Streptophyta</taxon>
        <taxon>Embryophyta</taxon>
        <taxon>Tracheophyta</taxon>
        <taxon>Spermatophyta</taxon>
        <taxon>Magnoliopsida</taxon>
        <taxon>eudicotyledons</taxon>
        <taxon>Gunneridae</taxon>
        <taxon>Pentapetalae</taxon>
        <taxon>rosids</taxon>
        <taxon>fabids</taxon>
        <taxon>Rosales</taxon>
        <taxon>Rosaceae</taxon>
        <taxon>Amygdaloideae</taxon>
        <taxon>Amygdaleae</taxon>
        <taxon>Prunus</taxon>
    </lineage>
</organism>
<keyword evidence="2" id="KW-1185">Reference proteome</keyword>
<proteinExistence type="predicted"/>
<reference evidence="1 2" key="1">
    <citation type="submission" date="2018-02" db="EMBL/GenBank/DDBJ databases">
        <title>Draft genome of wild Prunus yedoensis var. nudiflora.</title>
        <authorList>
            <person name="Baek S."/>
            <person name="Kim J.-H."/>
            <person name="Choi K."/>
            <person name="Kim G.-B."/>
            <person name="Cho A."/>
            <person name="Jang H."/>
            <person name="Shin C.-H."/>
            <person name="Yu H.-J."/>
            <person name="Mun J.-H."/>
        </authorList>
    </citation>
    <scope>NUCLEOTIDE SEQUENCE [LARGE SCALE GENOMIC DNA]</scope>
    <source>
        <strain evidence="2">cv. Jeju island</strain>
        <tissue evidence="1">Leaf</tissue>
    </source>
</reference>
<sequence length="103" mass="11760">MENQKYYAPGNYEECPRRTEDALRDDLAAASATHPALSTEIPLVRRRACNSRRWFSNSRCLKFKASATAFTSSGPGKNFMLWMAHAPNTTRTRFLTKSRRKST</sequence>